<keyword evidence="5" id="KW-1185">Reference proteome</keyword>
<name>A0A1G9X2T9_9EURY</name>
<dbReference type="Proteomes" id="UP000199370">
    <property type="component" value="Unassembled WGS sequence"/>
</dbReference>
<feature type="compositionally biased region" description="Basic and acidic residues" evidence="1">
    <location>
        <begin position="157"/>
        <end position="176"/>
    </location>
</feature>
<dbReference type="OrthoDB" id="206550at2157"/>
<dbReference type="STRING" id="996166.SAMN05192554_109125"/>
<feature type="region of interest" description="Disordered" evidence="1">
    <location>
        <begin position="198"/>
        <end position="224"/>
    </location>
</feature>
<feature type="compositionally biased region" description="Basic and acidic residues" evidence="1">
    <location>
        <begin position="213"/>
        <end position="224"/>
    </location>
</feature>
<feature type="transmembrane region" description="Helical" evidence="2">
    <location>
        <begin position="92"/>
        <end position="109"/>
    </location>
</feature>
<dbReference type="Pfam" id="PF13559">
    <property type="entry name" value="DUF4129"/>
    <property type="match status" value="1"/>
</dbReference>
<dbReference type="EMBL" id="FNIA01000009">
    <property type="protein sequence ID" value="SDM91084.1"/>
    <property type="molecule type" value="Genomic_DNA"/>
</dbReference>
<evidence type="ECO:0000313" key="4">
    <source>
        <dbReference type="EMBL" id="SDM91084.1"/>
    </source>
</evidence>
<dbReference type="AlphaFoldDB" id="A0A1G9X2T9"/>
<feature type="region of interest" description="Disordered" evidence="1">
    <location>
        <begin position="154"/>
        <end position="185"/>
    </location>
</feature>
<dbReference type="RefSeq" id="WP_089733395.1">
    <property type="nucleotide sequence ID" value="NZ_FNIA01000009.1"/>
</dbReference>
<accession>A0A1G9X2T9</accession>
<feature type="region of interest" description="Disordered" evidence="1">
    <location>
        <begin position="240"/>
        <end position="273"/>
    </location>
</feature>
<evidence type="ECO:0000256" key="1">
    <source>
        <dbReference type="SAM" id="MobiDB-lite"/>
    </source>
</evidence>
<evidence type="ECO:0000259" key="3">
    <source>
        <dbReference type="Pfam" id="PF13559"/>
    </source>
</evidence>
<keyword evidence="2" id="KW-0812">Transmembrane</keyword>
<reference evidence="4 5" key="1">
    <citation type="submission" date="2016-10" db="EMBL/GenBank/DDBJ databases">
        <authorList>
            <person name="de Groot N.N."/>
        </authorList>
    </citation>
    <scope>NUCLEOTIDE SEQUENCE [LARGE SCALE GENOMIC DNA]</scope>
    <source>
        <strain evidence="5">EB21,IBRC-M 10013,KCTC 4048</strain>
    </source>
</reference>
<protein>
    <recommendedName>
        <fullName evidence="3">Protein-glutamine gamma-glutamyltransferase-like C-terminal domain-containing protein</fullName>
    </recommendedName>
</protein>
<feature type="domain" description="Protein-glutamine gamma-glutamyltransferase-like C-terminal" evidence="3">
    <location>
        <begin position="188"/>
        <end position="252"/>
    </location>
</feature>
<keyword evidence="2" id="KW-1133">Transmembrane helix</keyword>
<proteinExistence type="predicted"/>
<evidence type="ECO:0000256" key="2">
    <source>
        <dbReference type="SAM" id="Phobius"/>
    </source>
</evidence>
<sequence length="273" mass="27831">MRRALQTVAIALLVTAALGVAAGSLGGLSADLGPDEGGVRSPDDPGDGSAPSSAATGGDSIGQATYLRLLAALLATALVCCYVLFPSYRRVVVLTGGAGTVGAAGYLLYRPSATVSVPTFGTSDALGLVGAGVLVGLVLAGAGLLWRFDGLASRGGRSGDDERPTPGGERHREAGEHPASAPADDPVRQAWQRMVADLRPPSPGARTPGEFADTAKDAGRDPDAVDRLTSLFRAVRYGRREPDECRDEARRLADRAAGDETAVPTDGAAGGER</sequence>
<evidence type="ECO:0000313" key="5">
    <source>
        <dbReference type="Proteomes" id="UP000199370"/>
    </source>
</evidence>
<feature type="transmembrane region" description="Helical" evidence="2">
    <location>
        <begin position="129"/>
        <end position="148"/>
    </location>
</feature>
<gene>
    <name evidence="4" type="ORF">SAMN05192554_109125</name>
</gene>
<keyword evidence="2" id="KW-0472">Membrane</keyword>
<organism evidence="4 5">
    <name type="scientific">Haloarchaeobius iranensis</name>
    <dbReference type="NCBI Taxonomy" id="996166"/>
    <lineage>
        <taxon>Archaea</taxon>
        <taxon>Methanobacteriati</taxon>
        <taxon>Methanobacteriota</taxon>
        <taxon>Stenosarchaea group</taxon>
        <taxon>Halobacteria</taxon>
        <taxon>Halobacteriales</taxon>
        <taxon>Halorubellaceae</taxon>
        <taxon>Haloarchaeobius</taxon>
    </lineage>
</organism>
<feature type="region of interest" description="Disordered" evidence="1">
    <location>
        <begin position="33"/>
        <end position="57"/>
    </location>
</feature>
<dbReference type="InterPro" id="IPR025403">
    <property type="entry name" value="TgpA-like_C"/>
</dbReference>
<feature type="compositionally biased region" description="Basic and acidic residues" evidence="1">
    <location>
        <begin position="240"/>
        <end position="258"/>
    </location>
</feature>
<feature type="transmembrane region" description="Helical" evidence="2">
    <location>
        <begin position="66"/>
        <end position="85"/>
    </location>
</feature>